<evidence type="ECO:0000256" key="4">
    <source>
        <dbReference type="ARBA" id="ARBA00022679"/>
    </source>
</evidence>
<evidence type="ECO:0000313" key="8">
    <source>
        <dbReference type="EMBL" id="KAK4217122.1"/>
    </source>
</evidence>
<evidence type="ECO:0000256" key="1">
    <source>
        <dbReference type="ARBA" id="ARBA00001933"/>
    </source>
</evidence>
<dbReference type="InterPro" id="IPR004839">
    <property type="entry name" value="Aminotransferase_I/II_large"/>
</dbReference>
<dbReference type="PANTHER" id="PTHR42790">
    <property type="entry name" value="AMINOTRANSFERASE"/>
    <property type="match status" value="1"/>
</dbReference>
<reference evidence="8" key="1">
    <citation type="journal article" date="2023" name="Mol. Phylogenet. Evol.">
        <title>Genome-scale phylogeny and comparative genomics of the fungal order Sordariales.</title>
        <authorList>
            <person name="Hensen N."/>
            <person name="Bonometti L."/>
            <person name="Westerberg I."/>
            <person name="Brannstrom I.O."/>
            <person name="Guillou S."/>
            <person name="Cros-Aarteil S."/>
            <person name="Calhoun S."/>
            <person name="Haridas S."/>
            <person name="Kuo A."/>
            <person name="Mondo S."/>
            <person name="Pangilinan J."/>
            <person name="Riley R."/>
            <person name="LaButti K."/>
            <person name="Andreopoulos B."/>
            <person name="Lipzen A."/>
            <person name="Chen C."/>
            <person name="Yan M."/>
            <person name="Daum C."/>
            <person name="Ng V."/>
            <person name="Clum A."/>
            <person name="Steindorff A."/>
            <person name="Ohm R.A."/>
            <person name="Martin F."/>
            <person name="Silar P."/>
            <person name="Natvig D.O."/>
            <person name="Lalanne C."/>
            <person name="Gautier V."/>
            <person name="Ament-Velasquez S.L."/>
            <person name="Kruys A."/>
            <person name="Hutchinson M.I."/>
            <person name="Powell A.J."/>
            <person name="Barry K."/>
            <person name="Miller A.N."/>
            <person name="Grigoriev I.V."/>
            <person name="Debuchy R."/>
            <person name="Gladieux P."/>
            <person name="Hiltunen Thoren M."/>
            <person name="Johannesson H."/>
        </authorList>
    </citation>
    <scope>NUCLEOTIDE SEQUENCE</scope>
    <source>
        <strain evidence="8">PSN293</strain>
    </source>
</reference>
<dbReference type="Proteomes" id="UP001301769">
    <property type="component" value="Unassembled WGS sequence"/>
</dbReference>
<comment type="cofactor">
    <cofactor evidence="1">
        <name>pyridoxal 5'-phosphate</name>
        <dbReference type="ChEBI" id="CHEBI:597326"/>
    </cofactor>
</comment>
<comment type="similarity">
    <text evidence="2">Belongs to the class-I pyridoxal-phosphate-dependent aminotransferase family.</text>
</comment>
<evidence type="ECO:0000256" key="6">
    <source>
        <dbReference type="SAM" id="MobiDB-lite"/>
    </source>
</evidence>
<keyword evidence="9" id="KW-1185">Reference proteome</keyword>
<reference evidence="8" key="2">
    <citation type="submission" date="2023-05" db="EMBL/GenBank/DDBJ databases">
        <authorList>
            <consortium name="Lawrence Berkeley National Laboratory"/>
            <person name="Steindorff A."/>
            <person name="Hensen N."/>
            <person name="Bonometti L."/>
            <person name="Westerberg I."/>
            <person name="Brannstrom I.O."/>
            <person name="Guillou S."/>
            <person name="Cros-Aarteil S."/>
            <person name="Calhoun S."/>
            <person name="Haridas S."/>
            <person name="Kuo A."/>
            <person name="Mondo S."/>
            <person name="Pangilinan J."/>
            <person name="Riley R."/>
            <person name="Labutti K."/>
            <person name="Andreopoulos B."/>
            <person name="Lipzen A."/>
            <person name="Chen C."/>
            <person name="Yanf M."/>
            <person name="Daum C."/>
            <person name="Ng V."/>
            <person name="Clum A."/>
            <person name="Ohm R."/>
            <person name="Martin F."/>
            <person name="Silar P."/>
            <person name="Natvig D."/>
            <person name="Lalanne C."/>
            <person name="Gautier V."/>
            <person name="Ament-Velasquez S.L."/>
            <person name="Kruys A."/>
            <person name="Hutchinson M.I."/>
            <person name="Powell A.J."/>
            <person name="Barry K."/>
            <person name="Miller A.N."/>
            <person name="Grigoriev I.V."/>
            <person name="Debuchy R."/>
            <person name="Gladieux P."/>
            <person name="Thoren M.H."/>
            <person name="Johannesson H."/>
        </authorList>
    </citation>
    <scope>NUCLEOTIDE SEQUENCE</scope>
    <source>
        <strain evidence="8">PSN293</strain>
    </source>
</reference>
<feature type="region of interest" description="Disordered" evidence="6">
    <location>
        <begin position="1"/>
        <end position="24"/>
    </location>
</feature>
<evidence type="ECO:0000256" key="2">
    <source>
        <dbReference type="ARBA" id="ARBA00007441"/>
    </source>
</evidence>
<dbReference type="EMBL" id="MU858062">
    <property type="protein sequence ID" value="KAK4217122.1"/>
    <property type="molecule type" value="Genomic_DNA"/>
</dbReference>
<keyword evidence="3" id="KW-0032">Aminotransferase</keyword>
<dbReference type="GO" id="GO:0008483">
    <property type="term" value="F:transaminase activity"/>
    <property type="evidence" value="ECO:0007669"/>
    <property type="project" value="UniProtKB-KW"/>
</dbReference>
<feature type="compositionally biased region" description="Basic and acidic residues" evidence="6">
    <location>
        <begin position="1"/>
        <end position="11"/>
    </location>
</feature>
<dbReference type="InterPro" id="IPR015424">
    <property type="entry name" value="PyrdxlP-dep_Trfase"/>
</dbReference>
<name>A0AAN6YJ38_9PEZI</name>
<dbReference type="GO" id="GO:1901605">
    <property type="term" value="P:alpha-amino acid metabolic process"/>
    <property type="evidence" value="ECO:0007669"/>
    <property type="project" value="TreeGrafter"/>
</dbReference>
<dbReference type="Gene3D" id="3.40.640.10">
    <property type="entry name" value="Type I PLP-dependent aspartate aminotransferase-like (Major domain)"/>
    <property type="match status" value="1"/>
</dbReference>
<accession>A0AAN6YJ38</accession>
<dbReference type="Pfam" id="PF00155">
    <property type="entry name" value="Aminotran_1_2"/>
    <property type="match status" value="1"/>
</dbReference>
<evidence type="ECO:0000256" key="3">
    <source>
        <dbReference type="ARBA" id="ARBA00022576"/>
    </source>
</evidence>
<sequence>MAYHHDGRDVGLRSTAGMASSDKAPPLDLSHHYSFVAKNRTPNEMKKYYKLFQIPGIGNIAGGLPNVRFFPFDTLEAQTAKPERWAPTPNYPEVGDDGFEELTSSSSSPSKSTGGDPQAPAKLAIPKILQETDITKKIDLETALQYGQAQGYPPLLKWVREFTRENLHPNVPYRDGPEVTLVCGSTDGFSKTLDLFVNAWNPAEHDIRDRPGLLCETIAYPGILNQSKPRGVQIVPVKHDGHGMLPTGEGSLEDVLENWDFEKGKRPHLLYTVTLGHNPSGIVLPMGRRKQLYDICSKYDVIIVEDEPYWYLQYPSAPVEEAKSRGQNPPEEEIAAQYYRNQGVSSGYEFLDSLQPSFLSVDTDGRVVRLDTFSKTIAPGCRLGWITASPAIIEKFIGVSESSTQQPSGFVQAMVAELVMGPGQPSSDKTKSHLSSLLGTTTKDQGWKKDGWVRWLSGLRGMYERRMTRMCRIIDSGAYLLKSSTPTSARDADWGVITKTQIFDYHWPRGGMFVWIKVLFETHPLWQQPWTSFVTSASIPSIYNSSESRAGGGAKKQDPALIGGPSLSAALMLYLTHKPHLVLVSTGALFSANETVQAEEGWRFFRLCFAAVGEEDVDATSKRFVEGVHAFWRVKDPRVIKKLLEPLTGGKAVATTAVSSFNSFGSEGGSGMYHQERRREEDVESVVLRKLGELDITGLGGC</sequence>
<keyword evidence="4 8" id="KW-0808">Transferase</keyword>
<dbReference type="InterPro" id="IPR015421">
    <property type="entry name" value="PyrdxlP-dep_Trfase_major"/>
</dbReference>
<dbReference type="CDD" id="cd00609">
    <property type="entry name" value="AAT_like"/>
    <property type="match status" value="1"/>
</dbReference>
<feature type="region of interest" description="Disordered" evidence="6">
    <location>
        <begin position="80"/>
        <end position="121"/>
    </location>
</feature>
<comment type="caution">
    <text evidence="8">The sequence shown here is derived from an EMBL/GenBank/DDBJ whole genome shotgun (WGS) entry which is preliminary data.</text>
</comment>
<dbReference type="SUPFAM" id="SSF53383">
    <property type="entry name" value="PLP-dependent transferases"/>
    <property type="match status" value="1"/>
</dbReference>
<evidence type="ECO:0000259" key="7">
    <source>
        <dbReference type="Pfam" id="PF00155"/>
    </source>
</evidence>
<dbReference type="PANTHER" id="PTHR42790:SF1">
    <property type="entry name" value="AROMATIC AMINO ACID AMINOTRANSFERASE, HYPOTHETICAL (EUROFUNG)"/>
    <property type="match status" value="1"/>
</dbReference>
<organism evidence="8 9">
    <name type="scientific">Rhypophila decipiens</name>
    <dbReference type="NCBI Taxonomy" id="261697"/>
    <lineage>
        <taxon>Eukaryota</taxon>
        <taxon>Fungi</taxon>
        <taxon>Dikarya</taxon>
        <taxon>Ascomycota</taxon>
        <taxon>Pezizomycotina</taxon>
        <taxon>Sordariomycetes</taxon>
        <taxon>Sordariomycetidae</taxon>
        <taxon>Sordariales</taxon>
        <taxon>Naviculisporaceae</taxon>
        <taxon>Rhypophila</taxon>
    </lineage>
</organism>
<dbReference type="AlphaFoldDB" id="A0AAN6YJ38"/>
<keyword evidence="5" id="KW-0663">Pyridoxal phosphate</keyword>
<evidence type="ECO:0000313" key="9">
    <source>
        <dbReference type="Proteomes" id="UP001301769"/>
    </source>
</evidence>
<dbReference type="InterPro" id="IPR050859">
    <property type="entry name" value="Class-I_PLP-dep_aminotransf"/>
</dbReference>
<protein>
    <submittedName>
        <fullName evidence="8">Pyridoxal phosphate-dependent transferase</fullName>
    </submittedName>
</protein>
<dbReference type="GO" id="GO:0030170">
    <property type="term" value="F:pyridoxal phosphate binding"/>
    <property type="evidence" value="ECO:0007669"/>
    <property type="project" value="InterPro"/>
</dbReference>
<gene>
    <name evidence="8" type="ORF">QBC37DRAFT_62386</name>
</gene>
<evidence type="ECO:0000256" key="5">
    <source>
        <dbReference type="ARBA" id="ARBA00022898"/>
    </source>
</evidence>
<proteinExistence type="inferred from homology"/>
<feature type="domain" description="Aminotransferase class I/classII large" evidence="7">
    <location>
        <begin position="213"/>
        <end position="424"/>
    </location>
</feature>